<dbReference type="PANTHER" id="PTHR11579:SF18">
    <property type="entry name" value="PROTEIN-L-ISOASPARTATE O-METHYLTRANSFERASE"/>
    <property type="match status" value="1"/>
</dbReference>
<gene>
    <name evidence="4" type="primary">pcm</name>
    <name evidence="5" type="synonym">pcm_2</name>
    <name evidence="4" type="ORF">Lfee_0088</name>
    <name evidence="5" type="ORF">NCTC12022_02905</name>
</gene>
<sequence>MFKQYGNRRLQLFAVVQQKNKEFLAKIALSRLKYRMYGDPMTNAQINMIKQQLRTGDVLDEKILNLYDLLPRHEFVPHAFQHFAYSDMQIPLAHNQRMLTPLEEGKILQALALQGSETVLEIGTGTGFFTALLSRLCKKVISVDYYPEFTTHAQQKLKTHHCNNVELATGDACRGWLEKAPYDVVVFTGSIESLTDTQRLQVLPGGKLFAIIGKEPVMQGQLHTLQQDGKWHGTVLFDTSIPPLIDKSKPKEFVF</sequence>
<accession>A0A0W0UB57</accession>
<evidence type="ECO:0000256" key="3">
    <source>
        <dbReference type="ARBA" id="ARBA00030757"/>
    </source>
</evidence>
<keyword evidence="4" id="KW-0489">Methyltransferase</keyword>
<dbReference type="AlphaFoldDB" id="A0A0W0UB57"/>
<comment type="similarity">
    <text evidence="1">Belongs to the methyltransferase superfamily. L-isoaspartyl/D-aspartyl protein methyltransferase family.</text>
</comment>
<name>A0A0W0UB57_9GAMM</name>
<keyword evidence="4" id="KW-0808">Transferase</keyword>
<evidence type="ECO:0000313" key="7">
    <source>
        <dbReference type="Proteomes" id="UP000251942"/>
    </source>
</evidence>
<dbReference type="InterPro" id="IPR000682">
    <property type="entry name" value="PCMT"/>
</dbReference>
<dbReference type="GO" id="GO:0032259">
    <property type="term" value="P:methylation"/>
    <property type="evidence" value="ECO:0007669"/>
    <property type="project" value="UniProtKB-KW"/>
</dbReference>
<keyword evidence="6" id="KW-1185">Reference proteome</keyword>
<dbReference type="CDD" id="cd02440">
    <property type="entry name" value="AdoMet_MTases"/>
    <property type="match status" value="1"/>
</dbReference>
<organism evidence="4 6">
    <name type="scientific">Legionella feeleii</name>
    <dbReference type="NCBI Taxonomy" id="453"/>
    <lineage>
        <taxon>Bacteria</taxon>
        <taxon>Pseudomonadati</taxon>
        <taxon>Pseudomonadota</taxon>
        <taxon>Gammaproteobacteria</taxon>
        <taxon>Legionellales</taxon>
        <taxon>Legionellaceae</taxon>
        <taxon>Legionella</taxon>
    </lineage>
</organism>
<dbReference type="Pfam" id="PF01135">
    <property type="entry name" value="PCMT"/>
    <property type="match status" value="1"/>
</dbReference>
<dbReference type="PATRIC" id="fig|453.4.peg.99"/>
<evidence type="ECO:0000313" key="6">
    <source>
        <dbReference type="Proteomes" id="UP000054698"/>
    </source>
</evidence>
<dbReference type="Gene3D" id="3.40.50.150">
    <property type="entry name" value="Vaccinia Virus protein VP39"/>
    <property type="match status" value="1"/>
</dbReference>
<dbReference type="GO" id="GO:0004719">
    <property type="term" value="F:protein-L-isoaspartate (D-aspartate) O-methyltransferase activity"/>
    <property type="evidence" value="ECO:0007669"/>
    <property type="project" value="InterPro"/>
</dbReference>
<dbReference type="PANTHER" id="PTHR11579">
    <property type="entry name" value="PROTEIN-L-ISOASPARTATE O-METHYLTRANSFERASE"/>
    <property type="match status" value="1"/>
</dbReference>
<dbReference type="SUPFAM" id="SSF53335">
    <property type="entry name" value="S-adenosyl-L-methionine-dependent methyltransferases"/>
    <property type="match status" value="1"/>
</dbReference>
<evidence type="ECO:0000256" key="2">
    <source>
        <dbReference type="ARBA" id="ARBA00013346"/>
    </source>
</evidence>
<reference evidence="5 7" key="2">
    <citation type="submission" date="2018-06" db="EMBL/GenBank/DDBJ databases">
        <authorList>
            <consortium name="Pathogen Informatics"/>
            <person name="Doyle S."/>
        </authorList>
    </citation>
    <scope>NUCLEOTIDE SEQUENCE [LARGE SCALE GENOMIC DNA]</scope>
    <source>
        <strain evidence="5 7">NCTC12022</strain>
    </source>
</reference>
<evidence type="ECO:0000256" key="1">
    <source>
        <dbReference type="ARBA" id="ARBA00005369"/>
    </source>
</evidence>
<dbReference type="InterPro" id="IPR029063">
    <property type="entry name" value="SAM-dependent_MTases_sf"/>
</dbReference>
<evidence type="ECO:0000313" key="4">
    <source>
        <dbReference type="EMBL" id="KTD04950.1"/>
    </source>
</evidence>
<dbReference type="Proteomes" id="UP000251942">
    <property type="component" value="Unassembled WGS sequence"/>
</dbReference>
<protein>
    <recommendedName>
        <fullName evidence="2">Protein-L-isoaspartate O-methyltransferase</fullName>
    </recommendedName>
    <alternativeName>
        <fullName evidence="3">Protein L-isoaspartyl methyltransferase</fullName>
    </alternativeName>
</protein>
<reference evidence="4 6" key="1">
    <citation type="submission" date="2015-11" db="EMBL/GenBank/DDBJ databases">
        <title>Genomic analysis of 38 Legionella species identifies large and diverse effector repertoires.</title>
        <authorList>
            <person name="Burstein D."/>
            <person name="Amaro F."/>
            <person name="Zusman T."/>
            <person name="Lifshitz Z."/>
            <person name="Cohen O."/>
            <person name="Gilbert J.A."/>
            <person name="Pupko T."/>
            <person name="Shuman H.A."/>
            <person name="Segal G."/>
        </authorList>
    </citation>
    <scope>NUCLEOTIDE SEQUENCE [LARGE SCALE GENOMIC DNA]</scope>
    <source>
        <strain evidence="4 6">WO-44C</strain>
    </source>
</reference>
<dbReference type="GO" id="GO:0005737">
    <property type="term" value="C:cytoplasm"/>
    <property type="evidence" value="ECO:0007669"/>
    <property type="project" value="TreeGrafter"/>
</dbReference>
<dbReference type="EMBL" id="UASS01000037">
    <property type="protein sequence ID" value="SPX62148.1"/>
    <property type="molecule type" value="Genomic_DNA"/>
</dbReference>
<dbReference type="Proteomes" id="UP000054698">
    <property type="component" value="Unassembled WGS sequence"/>
</dbReference>
<evidence type="ECO:0000313" key="5">
    <source>
        <dbReference type="EMBL" id="SPX62148.1"/>
    </source>
</evidence>
<proteinExistence type="inferred from homology"/>
<dbReference type="EMBL" id="LNYB01000004">
    <property type="protein sequence ID" value="KTD04950.1"/>
    <property type="molecule type" value="Genomic_DNA"/>
</dbReference>
<dbReference type="STRING" id="453.Lfee_0088"/>